<dbReference type="Proteomes" id="UP000305888">
    <property type="component" value="Chromosome"/>
</dbReference>
<accession>A0A5B8FSN9</accession>
<dbReference type="Gene3D" id="1.50.10.100">
    <property type="entry name" value="Chondroitin AC/alginate lyase"/>
    <property type="match status" value="1"/>
</dbReference>
<dbReference type="OrthoDB" id="9787373at2"/>
<evidence type="ECO:0000313" key="3">
    <source>
        <dbReference type="EMBL" id="QDL91786.1"/>
    </source>
</evidence>
<protein>
    <submittedName>
        <fullName evidence="3">Heparinase</fullName>
    </submittedName>
</protein>
<dbReference type="GO" id="GO:0030313">
    <property type="term" value="C:cell envelope"/>
    <property type="evidence" value="ECO:0007669"/>
    <property type="project" value="UniProtKB-SubCell"/>
</dbReference>
<feature type="domain" description="Heparinase II/III-like C-terminal" evidence="2">
    <location>
        <begin position="311"/>
        <end position="563"/>
    </location>
</feature>
<dbReference type="InterPro" id="IPR012480">
    <property type="entry name" value="Hepar_II_III_C"/>
</dbReference>
<dbReference type="EMBL" id="CP040818">
    <property type="protein sequence ID" value="QDL91786.1"/>
    <property type="molecule type" value="Genomic_DNA"/>
</dbReference>
<evidence type="ECO:0000313" key="4">
    <source>
        <dbReference type="Proteomes" id="UP000305888"/>
    </source>
</evidence>
<dbReference type="AlphaFoldDB" id="A0A5B8FSN9"/>
<dbReference type="InterPro" id="IPR008929">
    <property type="entry name" value="Chondroitin_lyas"/>
</dbReference>
<dbReference type="RefSeq" id="WP_138572162.1">
    <property type="nucleotide sequence ID" value="NZ_CP040818.1"/>
</dbReference>
<dbReference type="KEGG" id="ppru:FDP22_08350"/>
<organism evidence="3 4">
    <name type="scientific">Paroceanicella profunda</name>
    <dbReference type="NCBI Taxonomy" id="2579971"/>
    <lineage>
        <taxon>Bacteria</taxon>
        <taxon>Pseudomonadati</taxon>
        <taxon>Pseudomonadota</taxon>
        <taxon>Alphaproteobacteria</taxon>
        <taxon>Rhodobacterales</taxon>
        <taxon>Paracoccaceae</taxon>
        <taxon>Paroceanicella</taxon>
    </lineage>
</organism>
<evidence type="ECO:0000259" key="2">
    <source>
        <dbReference type="Pfam" id="PF07940"/>
    </source>
</evidence>
<name>A0A5B8FSN9_9RHOB</name>
<proteinExistence type="predicted"/>
<dbReference type="Pfam" id="PF07940">
    <property type="entry name" value="Hepar_II_III_C"/>
    <property type="match status" value="1"/>
</dbReference>
<dbReference type="GO" id="GO:0016829">
    <property type="term" value="F:lyase activity"/>
    <property type="evidence" value="ECO:0007669"/>
    <property type="project" value="InterPro"/>
</dbReference>
<dbReference type="Gene3D" id="2.70.98.70">
    <property type="match status" value="1"/>
</dbReference>
<gene>
    <name evidence="3" type="ORF">FDP22_08350</name>
</gene>
<reference evidence="3 4" key="1">
    <citation type="submission" date="2019-06" db="EMBL/GenBank/DDBJ databases">
        <title>Genome sequence of Rhodobacteraceae bacterium D4M1.</title>
        <authorList>
            <person name="Cao J."/>
        </authorList>
    </citation>
    <scope>NUCLEOTIDE SEQUENCE [LARGE SCALE GENOMIC DNA]</scope>
    <source>
        <strain evidence="3 4">D4M1</strain>
    </source>
</reference>
<sequence>MAGLGPFFRRQARRLSLGRRRLLNALRARSVIFARAPEGTGPPIEARAIGSFERGRALAGGRIALAGHGLEHEGPPWSLTPPDAAFRDALHGFGWIDDLVAAGDARARRTLLAWVTDWIARYDTGTGPGWTPGLAGRRMIHLSCHLGLLVQGGNAGGTRRLLRSLARQERYLARSWSAAAPGRERFEALAGLVFVSLALGRPAVQARLRLFGAECLRTIGEDGGIASRNPEELLEVFTLMVWTARALEDAGHPPDTAHLQAIRRAAPTLRALRMGDGALARFHGGGRGGRGSAGQLDRALVDSGVRDRAGPGPAMGFTRLQAGRTALVIDTAPPPGGACAASAHASTLGLEISVGRQPLISSLGPGIQFGAEWRRACRATGSHSALMVEHVSSARFSGPDPVLGDRLVEAPAHVEAERVEDPSGLWLLTAHDGYTLPFGLVHQRRLFLAPDGHDLRGEDTLNATTEAQRARFARAVEGAPRLGLAFTAIFHLHPDVVAEPGPAANAVTLRLPGGETWVFRQSGGTLELAESVFLDQERLEARETKQVVVTSRAVEYGGRVTWAFRRAGDGAPGPREPGNAGPG</sequence>
<keyword evidence="4" id="KW-1185">Reference proteome</keyword>
<comment type="subcellular location">
    <subcellularLocation>
        <location evidence="1">Cell envelope</location>
    </subcellularLocation>
</comment>
<evidence type="ECO:0000256" key="1">
    <source>
        <dbReference type="ARBA" id="ARBA00004196"/>
    </source>
</evidence>